<name>A0ABV6AN60_9HYPH</name>
<dbReference type="SUPFAM" id="SSF48024">
    <property type="entry name" value="N-terminal domain of DnaB helicase"/>
    <property type="match status" value="1"/>
</dbReference>
<dbReference type="InterPro" id="IPR007694">
    <property type="entry name" value="DNA_helicase_DnaB-like_C"/>
</dbReference>
<gene>
    <name evidence="14" type="ORF">ACFFP0_24670</name>
</gene>
<evidence type="ECO:0000256" key="1">
    <source>
        <dbReference type="ARBA" id="ARBA00008428"/>
    </source>
</evidence>
<evidence type="ECO:0000256" key="12">
    <source>
        <dbReference type="SAM" id="Coils"/>
    </source>
</evidence>
<evidence type="ECO:0000259" key="13">
    <source>
        <dbReference type="PROSITE" id="PS51199"/>
    </source>
</evidence>
<dbReference type="PANTHER" id="PTHR30153">
    <property type="entry name" value="REPLICATIVE DNA HELICASE DNAB"/>
    <property type="match status" value="1"/>
</dbReference>
<comment type="caution">
    <text evidence="14">The sequence shown here is derived from an EMBL/GenBank/DDBJ whole genome shotgun (WGS) entry which is preliminary data.</text>
</comment>
<keyword evidence="12" id="KW-0175">Coiled coil</keyword>
<evidence type="ECO:0000256" key="10">
    <source>
        <dbReference type="ARBA" id="ARBA00044969"/>
    </source>
</evidence>
<feature type="domain" description="SF4 helicase" evidence="13">
    <location>
        <begin position="193"/>
        <end position="484"/>
    </location>
</feature>
<comment type="similarity">
    <text evidence="1">Belongs to the helicase family. DnaB subfamily.</text>
</comment>
<dbReference type="Gene3D" id="1.10.860.10">
    <property type="entry name" value="DNAb Helicase, Chain A"/>
    <property type="match status" value="1"/>
</dbReference>
<evidence type="ECO:0000256" key="11">
    <source>
        <dbReference type="ARBA" id="ARBA00048954"/>
    </source>
</evidence>
<protein>
    <recommendedName>
        <fullName evidence="10">DNA 5'-3' helicase</fullName>
        <ecNumber evidence="10">5.6.2.3</ecNumber>
    </recommendedName>
</protein>
<keyword evidence="9" id="KW-0413">Isomerase</keyword>
<dbReference type="Pfam" id="PF00772">
    <property type="entry name" value="DnaB"/>
    <property type="match status" value="1"/>
</dbReference>
<feature type="coiled-coil region" evidence="12">
    <location>
        <begin position="150"/>
        <end position="177"/>
    </location>
</feature>
<reference evidence="14 15" key="1">
    <citation type="submission" date="2024-09" db="EMBL/GenBank/DDBJ databases">
        <authorList>
            <person name="Sun Q."/>
            <person name="Mori K."/>
        </authorList>
    </citation>
    <scope>NUCLEOTIDE SEQUENCE [LARGE SCALE GENOMIC DNA]</scope>
    <source>
        <strain evidence="14 15">TBRC 4938</strain>
    </source>
</reference>
<evidence type="ECO:0000256" key="9">
    <source>
        <dbReference type="ARBA" id="ARBA00023235"/>
    </source>
</evidence>
<dbReference type="InterPro" id="IPR016136">
    <property type="entry name" value="DNA_helicase_N/primase_C"/>
</dbReference>
<dbReference type="PROSITE" id="PS51199">
    <property type="entry name" value="SF4_HELICASE"/>
    <property type="match status" value="1"/>
</dbReference>
<dbReference type="SUPFAM" id="SSF52540">
    <property type="entry name" value="P-loop containing nucleoside triphosphate hydrolases"/>
    <property type="match status" value="1"/>
</dbReference>
<accession>A0ABV6AN60</accession>
<keyword evidence="8" id="KW-0238">DNA-binding</keyword>
<keyword evidence="3" id="KW-0235">DNA replication</keyword>
<dbReference type="Gene3D" id="3.40.50.300">
    <property type="entry name" value="P-loop containing nucleotide triphosphate hydrolases"/>
    <property type="match status" value="1"/>
</dbReference>
<dbReference type="Pfam" id="PF03796">
    <property type="entry name" value="DnaB_C"/>
    <property type="match status" value="1"/>
</dbReference>
<dbReference type="InterPro" id="IPR027417">
    <property type="entry name" value="P-loop_NTPase"/>
</dbReference>
<keyword evidence="2" id="KW-0639">Primosome</keyword>
<evidence type="ECO:0000256" key="3">
    <source>
        <dbReference type="ARBA" id="ARBA00022705"/>
    </source>
</evidence>
<comment type="catalytic activity">
    <reaction evidence="11">
        <text>ATP + H2O = ADP + phosphate + H(+)</text>
        <dbReference type="Rhea" id="RHEA:13065"/>
        <dbReference type="ChEBI" id="CHEBI:15377"/>
        <dbReference type="ChEBI" id="CHEBI:15378"/>
        <dbReference type="ChEBI" id="CHEBI:30616"/>
        <dbReference type="ChEBI" id="CHEBI:43474"/>
        <dbReference type="ChEBI" id="CHEBI:456216"/>
        <dbReference type="EC" id="5.6.2.3"/>
    </reaction>
</comment>
<evidence type="ECO:0000256" key="2">
    <source>
        <dbReference type="ARBA" id="ARBA00022515"/>
    </source>
</evidence>
<evidence type="ECO:0000256" key="6">
    <source>
        <dbReference type="ARBA" id="ARBA00022806"/>
    </source>
</evidence>
<dbReference type="RefSeq" id="WP_377264872.1">
    <property type="nucleotide sequence ID" value="NZ_JBHMAA010000032.1"/>
</dbReference>
<dbReference type="InterPro" id="IPR007693">
    <property type="entry name" value="DNA_helicase_DnaB-like_N"/>
</dbReference>
<evidence type="ECO:0000256" key="8">
    <source>
        <dbReference type="ARBA" id="ARBA00023125"/>
    </source>
</evidence>
<evidence type="ECO:0000313" key="15">
    <source>
        <dbReference type="Proteomes" id="UP001589692"/>
    </source>
</evidence>
<keyword evidence="6" id="KW-0347">Helicase</keyword>
<dbReference type="InterPro" id="IPR036185">
    <property type="entry name" value="DNA_heli_DnaB-like_N_sf"/>
</dbReference>
<evidence type="ECO:0000313" key="14">
    <source>
        <dbReference type="EMBL" id="MFB9952055.1"/>
    </source>
</evidence>
<organism evidence="14 15">
    <name type="scientific">Rhizobium puerariae</name>
    <dbReference type="NCBI Taxonomy" id="1585791"/>
    <lineage>
        <taxon>Bacteria</taxon>
        <taxon>Pseudomonadati</taxon>
        <taxon>Pseudomonadota</taxon>
        <taxon>Alphaproteobacteria</taxon>
        <taxon>Hyphomicrobiales</taxon>
        <taxon>Rhizobiaceae</taxon>
        <taxon>Rhizobium/Agrobacterium group</taxon>
        <taxon>Rhizobium</taxon>
    </lineage>
</organism>
<evidence type="ECO:0000256" key="4">
    <source>
        <dbReference type="ARBA" id="ARBA00022741"/>
    </source>
</evidence>
<keyword evidence="7" id="KW-0067">ATP-binding</keyword>
<evidence type="ECO:0000256" key="5">
    <source>
        <dbReference type="ARBA" id="ARBA00022801"/>
    </source>
</evidence>
<keyword evidence="15" id="KW-1185">Reference proteome</keyword>
<dbReference type="EMBL" id="JBHMAA010000032">
    <property type="protein sequence ID" value="MFB9952055.1"/>
    <property type="molecule type" value="Genomic_DNA"/>
</dbReference>
<evidence type="ECO:0000256" key="7">
    <source>
        <dbReference type="ARBA" id="ARBA00022840"/>
    </source>
</evidence>
<dbReference type="PANTHER" id="PTHR30153:SF2">
    <property type="entry name" value="REPLICATIVE DNA HELICASE"/>
    <property type="match status" value="1"/>
</dbReference>
<dbReference type="EC" id="5.6.2.3" evidence="10"/>
<keyword evidence="5" id="KW-0378">Hydrolase</keyword>
<sequence length="490" mass="55016">MSINPDRSYFDRITEDDIFEAEQVFFACIFSDNSLLADCGLEPEDFGTDIHQTAFREAMVLYHGGQIVDAVSLKPCLPRLFKVKDDQGRNVHVELTPAEYLGKLLVLGTRPDIRASYEAKLQIIKSAAMGRRIAHEGHLMAALGDEGHTLLTLGDEIEHLEHRLKELRNRFRETTAIASPGASYLSMFEASARRDGVIGVPIALPEIAKVLSEPVFEAGNLYGLLSSSGEGKSSLTMQLIYHAVKEGHPVLFLSYDQSAAQCVRQMIAQVHEISVRQQREPSRLMTDYERDKCVLFATWINDQPFDIIRCQREGVDRLVTYARRFIKKRANGKTAFIVIDHIGKVKPRDPKLSADRISGEVTVELKALADETQASVLILNQRNSFGTRRDNPRPIAADLYGGEGAKADYDAILYLYRAEKYKAERVATAATGSDWKKINSVFVGDLEGIAEVGSVKCRFGDPTLKETLEFEAEFTRYRSMKPRRAQEEMF</sequence>
<keyword evidence="4" id="KW-0547">Nucleotide-binding</keyword>
<dbReference type="Proteomes" id="UP001589692">
    <property type="component" value="Unassembled WGS sequence"/>
</dbReference>
<proteinExistence type="inferred from homology"/>